<evidence type="ECO:0000256" key="8">
    <source>
        <dbReference type="RuleBase" id="RU003793"/>
    </source>
</evidence>
<evidence type="ECO:0000256" key="6">
    <source>
        <dbReference type="ARBA" id="ARBA00022989"/>
    </source>
</evidence>
<comment type="subcellular location">
    <subcellularLocation>
        <location evidence="1">Cell inner membrane</location>
        <topology evidence="1">Multi-pass membrane protein</topology>
    </subcellularLocation>
    <subcellularLocation>
        <location evidence="9">Cell membrane</location>
        <topology evidence="9">Multi-pass membrane protein</topology>
    </subcellularLocation>
</comment>
<dbReference type="PRINTS" id="PR00864">
    <property type="entry name" value="PREPILNPTASE"/>
</dbReference>
<gene>
    <name evidence="13" type="ORF">LLY24_08565</name>
</gene>
<keyword evidence="4" id="KW-0997">Cell inner membrane</keyword>
<keyword evidence="14" id="KW-1185">Reference proteome</keyword>
<evidence type="ECO:0000256" key="4">
    <source>
        <dbReference type="ARBA" id="ARBA00022519"/>
    </source>
</evidence>
<feature type="transmembrane region" description="Helical" evidence="10">
    <location>
        <begin position="221"/>
        <end position="242"/>
    </location>
</feature>
<dbReference type="Proteomes" id="UP001165542">
    <property type="component" value="Unassembled WGS sequence"/>
</dbReference>
<feature type="domain" description="Prepilin peptidase A24 N-terminal" evidence="12">
    <location>
        <begin position="12"/>
        <end position="116"/>
    </location>
</feature>
<evidence type="ECO:0000259" key="12">
    <source>
        <dbReference type="Pfam" id="PF06750"/>
    </source>
</evidence>
<dbReference type="RefSeq" id="WP_259035869.1">
    <property type="nucleotide sequence ID" value="NZ_JAJISC010000003.1"/>
</dbReference>
<protein>
    <recommendedName>
        <fullName evidence="9">Prepilin leader peptidase/N-methyltransferase</fullName>
        <ecNumber evidence="9">2.1.1.-</ecNumber>
        <ecNumber evidence="9">3.4.23.43</ecNumber>
    </recommendedName>
</protein>
<keyword evidence="9" id="KW-0808">Transferase</keyword>
<feature type="transmembrane region" description="Helical" evidence="10">
    <location>
        <begin position="146"/>
        <end position="166"/>
    </location>
</feature>
<proteinExistence type="inferred from homology"/>
<evidence type="ECO:0000256" key="1">
    <source>
        <dbReference type="ARBA" id="ARBA00004429"/>
    </source>
</evidence>
<keyword evidence="9" id="KW-0378">Hydrolase</keyword>
<keyword evidence="9" id="KW-0489">Methyltransferase</keyword>
<keyword evidence="9" id="KW-0511">Multifunctional enzyme</keyword>
<dbReference type="InterPro" id="IPR010627">
    <property type="entry name" value="Prepilin_pept_A24_N"/>
</dbReference>
<dbReference type="Pfam" id="PF01478">
    <property type="entry name" value="Peptidase_A24"/>
    <property type="match status" value="1"/>
</dbReference>
<keyword evidence="5 9" id="KW-0812">Transmembrane</keyword>
<dbReference type="EMBL" id="JAJISC010000003">
    <property type="protein sequence ID" value="MCS2609367.1"/>
    <property type="molecule type" value="Genomic_DNA"/>
</dbReference>
<reference evidence="13" key="1">
    <citation type="submission" date="2021-11" db="EMBL/GenBank/DDBJ databases">
        <title>Halomonas sp., isolated from a coastal aquaculture zone in Dongshan Bay.</title>
        <authorList>
            <person name="Lin W."/>
        </authorList>
    </citation>
    <scope>NUCLEOTIDE SEQUENCE</scope>
    <source>
        <strain evidence="13">Yzlin-01</strain>
    </source>
</reference>
<evidence type="ECO:0000256" key="5">
    <source>
        <dbReference type="ARBA" id="ARBA00022692"/>
    </source>
</evidence>
<evidence type="ECO:0000259" key="11">
    <source>
        <dbReference type="Pfam" id="PF01478"/>
    </source>
</evidence>
<feature type="domain" description="Prepilin type IV endopeptidase peptidase" evidence="11">
    <location>
        <begin position="129"/>
        <end position="237"/>
    </location>
</feature>
<keyword evidence="7 10" id="KW-0472">Membrane</keyword>
<evidence type="ECO:0000256" key="9">
    <source>
        <dbReference type="RuleBase" id="RU003794"/>
    </source>
</evidence>
<comment type="caution">
    <text evidence="13">The sequence shown here is derived from an EMBL/GenBank/DDBJ whole genome shotgun (WGS) entry which is preliminary data.</text>
</comment>
<keyword evidence="3" id="KW-1003">Cell membrane</keyword>
<feature type="transmembrane region" description="Helical" evidence="10">
    <location>
        <begin position="249"/>
        <end position="267"/>
    </location>
</feature>
<keyword evidence="9" id="KW-0645">Protease</keyword>
<keyword evidence="6 10" id="KW-1133">Transmembrane helix</keyword>
<evidence type="ECO:0000313" key="14">
    <source>
        <dbReference type="Proteomes" id="UP001165542"/>
    </source>
</evidence>
<feature type="transmembrane region" description="Helical" evidence="10">
    <location>
        <begin position="122"/>
        <end position="140"/>
    </location>
</feature>
<evidence type="ECO:0000256" key="3">
    <source>
        <dbReference type="ARBA" id="ARBA00022475"/>
    </source>
</evidence>
<comment type="function">
    <text evidence="9">Plays an essential role in type IV pili and type II pseudopili formation by proteolytically removing the leader sequence from substrate proteins and subsequently monomethylating the alpha-amino group of the newly exposed N-terminal phenylalanine.</text>
</comment>
<comment type="similarity">
    <text evidence="2 8">Belongs to the peptidase A24 family.</text>
</comment>
<dbReference type="Gene3D" id="1.20.120.1220">
    <property type="match status" value="1"/>
</dbReference>
<sequence length="280" mass="30453">MSISLEITFVIILGLCLGSFVNVVVYRLPRMLVAQWEREARAILTLAPAAEPPTLTLAAPRSHCLHCQAPIAWHDNIPLLGWLKRRGKCAQCNTAISYQYPLVEAFSALLALAVWSQLGTSLMGLCVLLACFALLALALIDWHTQLLPDAITLPLLWSGLLFTLCFRPQSLDDAVIGAMLGYGLLWCVYWLFKLMTGKEGMGYGDFKLLAALGAWVGWQQLPLILLASAGTGAVVGLLLLAVSGKQRGAVMPFGPFLAFGGWLSLLTDDGIMSRYWMMGG</sequence>
<dbReference type="EC" id="2.1.1.-" evidence="9"/>
<dbReference type="InterPro" id="IPR000045">
    <property type="entry name" value="Prepilin_IV_endopep_pep"/>
</dbReference>
<dbReference type="InterPro" id="IPR050882">
    <property type="entry name" value="Prepilin_peptidase/N-MTase"/>
</dbReference>
<evidence type="ECO:0000313" key="13">
    <source>
        <dbReference type="EMBL" id="MCS2609367.1"/>
    </source>
</evidence>
<accession>A0ABT2EFH6</accession>
<dbReference type="PANTHER" id="PTHR30487:SF0">
    <property type="entry name" value="PREPILIN LEADER PEPTIDASE_N-METHYLTRANSFERASE-RELATED"/>
    <property type="match status" value="1"/>
</dbReference>
<comment type="catalytic activity">
    <reaction evidence="9">
        <text>Typically cleaves a -Gly-|-Phe- bond to release an N-terminal, basic peptide of 5-8 residues from type IV prepilin, and then N-methylates the new N-terminal amino group, the methyl donor being S-adenosyl-L-methionine.</text>
        <dbReference type="EC" id="3.4.23.43"/>
    </reaction>
</comment>
<feature type="transmembrane region" description="Helical" evidence="10">
    <location>
        <begin position="7"/>
        <end position="28"/>
    </location>
</feature>
<organism evidence="13 14">
    <name type="scientific">Halomonas dongshanensis</name>
    <dbReference type="NCBI Taxonomy" id="2890835"/>
    <lineage>
        <taxon>Bacteria</taxon>
        <taxon>Pseudomonadati</taxon>
        <taxon>Pseudomonadota</taxon>
        <taxon>Gammaproteobacteria</taxon>
        <taxon>Oceanospirillales</taxon>
        <taxon>Halomonadaceae</taxon>
        <taxon>Halomonas</taxon>
    </lineage>
</organism>
<dbReference type="PANTHER" id="PTHR30487">
    <property type="entry name" value="TYPE 4 PREPILIN-LIKE PROTEINS LEADER PEPTIDE-PROCESSING ENZYME"/>
    <property type="match status" value="1"/>
</dbReference>
<dbReference type="InterPro" id="IPR014032">
    <property type="entry name" value="Peptidase_A24A_bac"/>
</dbReference>
<dbReference type="Pfam" id="PF06750">
    <property type="entry name" value="A24_N_bact"/>
    <property type="match status" value="1"/>
</dbReference>
<evidence type="ECO:0000256" key="2">
    <source>
        <dbReference type="ARBA" id="ARBA00005801"/>
    </source>
</evidence>
<evidence type="ECO:0000256" key="10">
    <source>
        <dbReference type="SAM" id="Phobius"/>
    </source>
</evidence>
<dbReference type="EC" id="3.4.23.43" evidence="9"/>
<feature type="transmembrane region" description="Helical" evidence="10">
    <location>
        <begin position="173"/>
        <end position="192"/>
    </location>
</feature>
<evidence type="ECO:0000256" key="7">
    <source>
        <dbReference type="ARBA" id="ARBA00023136"/>
    </source>
</evidence>
<name>A0ABT2EFH6_9GAMM</name>